<evidence type="ECO:0000256" key="3">
    <source>
        <dbReference type="ARBA" id="ARBA00022723"/>
    </source>
</evidence>
<sequence>MSHRPTLAILALVLSFAAAACGGGTDATAESPASEEATAAADGLVVVTTTNILADLTDRLVGDHGTVTALMPVGADPHSFQLSSAQGQQLLDADIVVANGLGLEEGMLDALESAAEEGVEVVSLAETVTTLEEGHAEEEDHAEEDHSEEDHAEEEGHAHEHDHADGDPHFWMDPDRVAEAIEDLALHLAEVDDSATEDEWAARAEVLVAELHELDEEVEEILSVVADDRRVLVTNHDSYDYFADAYDFEVLGTVIPGGGTLAEPSAADLEILVEDIRDAGVTAIFTETTDPSRLAEVVAEEVGEEIAVVQLVGGSLTDADGPAATYADYMRHNATLIADALG</sequence>
<reference evidence="8 9" key="1">
    <citation type="submission" date="2018-09" db="EMBL/GenBank/DDBJ databases">
        <title>Complete genome sequence of Euzebya sp. DY32-46 isolated from seawater of Pacific Ocean.</title>
        <authorList>
            <person name="Xu L."/>
            <person name="Wu Y.-H."/>
            <person name="Xu X.-W."/>
        </authorList>
    </citation>
    <scope>NUCLEOTIDE SEQUENCE [LARGE SCALE GENOMIC DNA]</scope>
    <source>
        <strain evidence="8 9">DY32-46</strain>
    </source>
</reference>
<keyword evidence="9" id="KW-1185">Reference proteome</keyword>
<dbReference type="EMBL" id="CP031165">
    <property type="protein sequence ID" value="AXV08814.1"/>
    <property type="molecule type" value="Genomic_DNA"/>
</dbReference>
<organism evidence="8 9">
    <name type="scientific">Euzebya pacifica</name>
    <dbReference type="NCBI Taxonomy" id="1608957"/>
    <lineage>
        <taxon>Bacteria</taxon>
        <taxon>Bacillati</taxon>
        <taxon>Actinomycetota</taxon>
        <taxon>Nitriliruptoria</taxon>
        <taxon>Euzebyales</taxon>
    </lineage>
</organism>
<dbReference type="InterPro" id="IPR050492">
    <property type="entry name" value="Bact_metal-bind_prot9"/>
</dbReference>
<keyword evidence="3" id="KW-0479">Metal-binding</keyword>
<dbReference type="PROSITE" id="PS51257">
    <property type="entry name" value="PROKAR_LIPOPROTEIN"/>
    <property type="match status" value="1"/>
</dbReference>
<keyword evidence="2 5" id="KW-0813">Transport</keyword>
<keyword evidence="4 7" id="KW-0732">Signal</keyword>
<dbReference type="KEGG" id="euz:DVS28_a4147"/>
<comment type="similarity">
    <text evidence="5">Belongs to the bacterial solute-binding protein 9 family.</text>
</comment>
<gene>
    <name evidence="8" type="ORF">DVS28_a4147</name>
</gene>
<feature type="chain" id="PRO_5039333319" evidence="7">
    <location>
        <begin position="21"/>
        <end position="342"/>
    </location>
</feature>
<feature type="compositionally biased region" description="Basic and acidic residues" evidence="6">
    <location>
        <begin position="154"/>
        <end position="172"/>
    </location>
</feature>
<evidence type="ECO:0000313" key="8">
    <source>
        <dbReference type="EMBL" id="AXV08814.1"/>
    </source>
</evidence>
<dbReference type="InterPro" id="IPR006129">
    <property type="entry name" value="AdhesinB"/>
</dbReference>
<dbReference type="OrthoDB" id="9810636at2"/>
<dbReference type="PANTHER" id="PTHR42953:SF1">
    <property type="entry name" value="METAL-BINDING PROTEIN HI_0362-RELATED"/>
    <property type="match status" value="1"/>
</dbReference>
<dbReference type="InterPro" id="IPR006127">
    <property type="entry name" value="ZnuA-like"/>
</dbReference>
<evidence type="ECO:0000256" key="6">
    <source>
        <dbReference type="SAM" id="MobiDB-lite"/>
    </source>
</evidence>
<dbReference type="InterPro" id="IPR006128">
    <property type="entry name" value="Lipoprotein_PsaA-like"/>
</dbReference>
<feature type="compositionally biased region" description="Acidic residues" evidence="6">
    <location>
        <begin position="135"/>
        <end position="153"/>
    </location>
</feature>
<dbReference type="PRINTS" id="PR00690">
    <property type="entry name" value="ADHESNFAMILY"/>
</dbReference>
<proteinExistence type="inferred from homology"/>
<feature type="region of interest" description="Disordered" evidence="6">
    <location>
        <begin position="133"/>
        <end position="172"/>
    </location>
</feature>
<evidence type="ECO:0000313" key="9">
    <source>
        <dbReference type="Proteomes" id="UP000264006"/>
    </source>
</evidence>
<feature type="signal peptide" evidence="7">
    <location>
        <begin position="1"/>
        <end position="20"/>
    </location>
</feature>
<dbReference type="PRINTS" id="PR00691">
    <property type="entry name" value="ADHESINB"/>
</dbReference>
<accession>A0A346Y2W7</accession>
<dbReference type="GO" id="GO:0030001">
    <property type="term" value="P:metal ion transport"/>
    <property type="evidence" value="ECO:0007669"/>
    <property type="project" value="InterPro"/>
</dbReference>
<dbReference type="GO" id="GO:0046872">
    <property type="term" value="F:metal ion binding"/>
    <property type="evidence" value="ECO:0007669"/>
    <property type="project" value="UniProtKB-KW"/>
</dbReference>
<evidence type="ECO:0000256" key="5">
    <source>
        <dbReference type="RuleBase" id="RU003512"/>
    </source>
</evidence>
<dbReference type="Gene3D" id="3.40.50.1980">
    <property type="entry name" value="Nitrogenase molybdenum iron protein domain"/>
    <property type="match status" value="2"/>
</dbReference>
<evidence type="ECO:0000256" key="1">
    <source>
        <dbReference type="ARBA" id="ARBA00004196"/>
    </source>
</evidence>
<dbReference type="Proteomes" id="UP000264006">
    <property type="component" value="Chromosome"/>
</dbReference>
<comment type="subcellular location">
    <subcellularLocation>
        <location evidence="1">Cell envelope</location>
    </subcellularLocation>
</comment>
<dbReference type="Pfam" id="PF01297">
    <property type="entry name" value="ZnuA"/>
    <property type="match status" value="1"/>
</dbReference>
<dbReference type="RefSeq" id="WP_114593104.1">
    <property type="nucleotide sequence ID" value="NZ_CP031165.1"/>
</dbReference>
<dbReference type="AlphaFoldDB" id="A0A346Y2W7"/>
<dbReference type="GO" id="GO:0007155">
    <property type="term" value="P:cell adhesion"/>
    <property type="evidence" value="ECO:0007669"/>
    <property type="project" value="InterPro"/>
</dbReference>
<evidence type="ECO:0000256" key="4">
    <source>
        <dbReference type="ARBA" id="ARBA00022729"/>
    </source>
</evidence>
<name>A0A346Y2W7_9ACTN</name>
<dbReference type="GO" id="GO:0030313">
    <property type="term" value="C:cell envelope"/>
    <property type="evidence" value="ECO:0007669"/>
    <property type="project" value="UniProtKB-SubCell"/>
</dbReference>
<protein>
    <submittedName>
        <fullName evidence="8">Zinc ABC transporter, periplasmic-binding protein ZnuA</fullName>
    </submittedName>
</protein>
<dbReference type="SUPFAM" id="SSF53807">
    <property type="entry name" value="Helical backbone' metal receptor"/>
    <property type="match status" value="1"/>
</dbReference>
<evidence type="ECO:0000256" key="7">
    <source>
        <dbReference type="SAM" id="SignalP"/>
    </source>
</evidence>
<dbReference type="PANTHER" id="PTHR42953">
    <property type="entry name" value="HIGH-AFFINITY ZINC UPTAKE SYSTEM PROTEIN ZNUA-RELATED"/>
    <property type="match status" value="1"/>
</dbReference>
<evidence type="ECO:0000256" key="2">
    <source>
        <dbReference type="ARBA" id="ARBA00022448"/>
    </source>
</evidence>